<dbReference type="EMBL" id="CAFBNK010000027">
    <property type="protein sequence ID" value="CAB4944469.1"/>
    <property type="molecule type" value="Genomic_DNA"/>
</dbReference>
<protein>
    <submittedName>
        <fullName evidence="1">Unannotated protein</fullName>
    </submittedName>
</protein>
<organism evidence="1">
    <name type="scientific">freshwater metagenome</name>
    <dbReference type="NCBI Taxonomy" id="449393"/>
    <lineage>
        <taxon>unclassified sequences</taxon>
        <taxon>metagenomes</taxon>
        <taxon>ecological metagenomes</taxon>
    </lineage>
</organism>
<name>A0A6J7JP56_9ZZZZ</name>
<accession>A0A6J7JP56</accession>
<sequence>MKLARTLLSFLLVATCTLILPSAHATDQYEANWRLSNSGIPEPFFTMWPSRMAGGGAFSGVFPACTSSDPSDCIKSVEYQDSQSNWISGKLESYFPVDEDYETLPGKTNYKFTDNAYSTNPVKDSILPKSARSSIWTFPGIEHSGGSKFLVSVTVFRGGNDVAIANSTAQSQLSIVPFSDSIQSITKEELNGVMPFLALLQAPDLETICYLDAISMKKYCTQRNEFTAIRPIRIVVNLKTHSDIFTVIDWFTARNQNTEISMKKISDGSTDITFQGTPISVNSAESFRQATVENFILGRKILNIAFAASQSPGIKPFELDINRTQCFNPFPRNANPNQNCNNSDQVTLDSGFNSEDSFAYFIWQELEKYYPITPKDPVSVWNFKNMNPLGQDYFDLSKCSSHTEPSGVLSSNATLLVPSPPKWNKANESLDYNLASTHFDANGKVVTGFYELRVSAAVAKCLWGNDLSQAKAQIQITSGVDNAVQSLEATTLQIKDGYIVFKTSGFHYSANEIKLKIIGAKNLQTSESVALNSPAIPTASPTPTASASKGPVASIKKSISCVKGKVVKKVTAVAPKCPAGYKVKK</sequence>
<gene>
    <name evidence="1" type="ORF">UFOPK3786_00255</name>
</gene>
<reference evidence="1" key="1">
    <citation type="submission" date="2020-05" db="EMBL/GenBank/DDBJ databases">
        <authorList>
            <person name="Chiriac C."/>
            <person name="Salcher M."/>
            <person name="Ghai R."/>
            <person name="Kavagutti S V."/>
        </authorList>
    </citation>
    <scope>NUCLEOTIDE SEQUENCE</scope>
</reference>
<proteinExistence type="predicted"/>
<dbReference type="AlphaFoldDB" id="A0A6J7JP56"/>
<evidence type="ECO:0000313" key="1">
    <source>
        <dbReference type="EMBL" id="CAB4944469.1"/>
    </source>
</evidence>